<dbReference type="Pfam" id="PF00172">
    <property type="entry name" value="Zn_clus"/>
    <property type="match status" value="1"/>
</dbReference>
<reference evidence="10" key="2">
    <citation type="submission" date="2015-01" db="EMBL/GenBank/DDBJ databases">
        <title>Evolutionary Origins and Diversification of the Mycorrhizal Mutualists.</title>
        <authorList>
            <consortium name="DOE Joint Genome Institute"/>
            <consortium name="Mycorrhizal Genomics Consortium"/>
            <person name="Kohler A."/>
            <person name="Kuo A."/>
            <person name="Nagy L.G."/>
            <person name="Floudas D."/>
            <person name="Copeland A."/>
            <person name="Barry K.W."/>
            <person name="Cichocki N."/>
            <person name="Veneault-Fourrey C."/>
            <person name="LaButti K."/>
            <person name="Lindquist E.A."/>
            <person name="Lipzen A."/>
            <person name="Lundell T."/>
            <person name="Morin E."/>
            <person name="Murat C."/>
            <person name="Riley R."/>
            <person name="Ohm R."/>
            <person name="Sun H."/>
            <person name="Tunlid A."/>
            <person name="Henrissat B."/>
            <person name="Grigoriev I.V."/>
            <person name="Hibbett D.S."/>
            <person name="Martin F."/>
        </authorList>
    </citation>
    <scope>NUCLEOTIDE SEQUENCE [LARGE SCALE GENOMIC DNA]</scope>
    <source>
        <strain evidence="10">Zn</strain>
    </source>
</reference>
<evidence type="ECO:0000259" key="8">
    <source>
        <dbReference type="PROSITE" id="PS50048"/>
    </source>
</evidence>
<evidence type="ECO:0000256" key="7">
    <source>
        <dbReference type="SAM" id="MobiDB-lite"/>
    </source>
</evidence>
<dbReference type="CDD" id="cd00067">
    <property type="entry name" value="GAL4"/>
    <property type="match status" value="1"/>
</dbReference>
<dbReference type="HOGENOM" id="CLU_007426_5_0_1"/>
<dbReference type="SUPFAM" id="SSF57701">
    <property type="entry name" value="Zn2/Cys6 DNA-binding domain"/>
    <property type="match status" value="1"/>
</dbReference>
<feature type="compositionally biased region" description="Polar residues" evidence="7">
    <location>
        <begin position="88"/>
        <end position="119"/>
    </location>
</feature>
<feature type="domain" description="Zn(2)-C6 fungal-type" evidence="8">
    <location>
        <begin position="22"/>
        <end position="53"/>
    </location>
</feature>
<dbReference type="SMART" id="SM00906">
    <property type="entry name" value="Fungal_trans"/>
    <property type="match status" value="1"/>
</dbReference>
<dbReference type="Pfam" id="PF04082">
    <property type="entry name" value="Fungal_trans"/>
    <property type="match status" value="1"/>
</dbReference>
<dbReference type="GO" id="GO:0000978">
    <property type="term" value="F:RNA polymerase II cis-regulatory region sequence-specific DNA binding"/>
    <property type="evidence" value="ECO:0007669"/>
    <property type="project" value="TreeGrafter"/>
</dbReference>
<reference evidence="9 10" key="1">
    <citation type="submission" date="2014-04" db="EMBL/GenBank/DDBJ databases">
        <authorList>
            <consortium name="DOE Joint Genome Institute"/>
            <person name="Kuo A."/>
            <person name="Martino E."/>
            <person name="Perotto S."/>
            <person name="Kohler A."/>
            <person name="Nagy L.G."/>
            <person name="Floudas D."/>
            <person name="Copeland A."/>
            <person name="Barry K.W."/>
            <person name="Cichocki N."/>
            <person name="Veneault-Fourrey C."/>
            <person name="LaButti K."/>
            <person name="Lindquist E.A."/>
            <person name="Lipzen A."/>
            <person name="Lundell T."/>
            <person name="Morin E."/>
            <person name="Murat C."/>
            <person name="Sun H."/>
            <person name="Tunlid A."/>
            <person name="Henrissat B."/>
            <person name="Grigoriev I.V."/>
            <person name="Hibbett D.S."/>
            <person name="Martin F."/>
            <person name="Nordberg H.P."/>
            <person name="Cantor M.N."/>
            <person name="Hua S.X."/>
        </authorList>
    </citation>
    <scope>NUCLEOTIDE SEQUENCE [LARGE SCALE GENOMIC DNA]</scope>
    <source>
        <strain evidence="9 10">Zn</strain>
    </source>
</reference>
<dbReference type="OrthoDB" id="762982at2759"/>
<dbReference type="PANTHER" id="PTHR31944">
    <property type="entry name" value="HEME-RESPONSIVE ZINC FINGER TRANSCRIPTION FACTOR HAP1"/>
    <property type="match status" value="1"/>
</dbReference>
<feature type="region of interest" description="Disordered" evidence="7">
    <location>
        <begin position="88"/>
        <end position="126"/>
    </location>
</feature>
<dbReference type="InParanoid" id="A0A0C3H1W8"/>
<dbReference type="AlphaFoldDB" id="A0A0C3H1W8"/>
<dbReference type="SMART" id="SM00066">
    <property type="entry name" value="GAL4"/>
    <property type="match status" value="1"/>
</dbReference>
<evidence type="ECO:0000256" key="5">
    <source>
        <dbReference type="ARBA" id="ARBA00023163"/>
    </source>
</evidence>
<evidence type="ECO:0000256" key="1">
    <source>
        <dbReference type="ARBA" id="ARBA00022723"/>
    </source>
</evidence>
<dbReference type="GO" id="GO:0006351">
    <property type="term" value="P:DNA-templated transcription"/>
    <property type="evidence" value="ECO:0007669"/>
    <property type="project" value="InterPro"/>
</dbReference>
<dbReference type="PROSITE" id="PS00463">
    <property type="entry name" value="ZN2_CY6_FUNGAL_1"/>
    <property type="match status" value="1"/>
</dbReference>
<dbReference type="InterPro" id="IPR007219">
    <property type="entry name" value="XnlR_reg_dom"/>
</dbReference>
<name>A0A0C3H1W8_OIDMZ</name>
<dbReference type="GO" id="GO:0008270">
    <property type="term" value="F:zinc ion binding"/>
    <property type="evidence" value="ECO:0007669"/>
    <property type="project" value="InterPro"/>
</dbReference>
<dbReference type="Proteomes" id="UP000054321">
    <property type="component" value="Unassembled WGS sequence"/>
</dbReference>
<gene>
    <name evidence="9" type="ORF">OIDMADRAFT_130335</name>
</gene>
<evidence type="ECO:0000256" key="2">
    <source>
        <dbReference type="ARBA" id="ARBA00022833"/>
    </source>
</evidence>
<dbReference type="InterPro" id="IPR001138">
    <property type="entry name" value="Zn2Cys6_DnaBD"/>
</dbReference>
<dbReference type="CDD" id="cd12148">
    <property type="entry name" value="fungal_TF_MHR"/>
    <property type="match status" value="1"/>
</dbReference>
<dbReference type="EMBL" id="KN832882">
    <property type="protein sequence ID" value="KIM97384.1"/>
    <property type="molecule type" value="Genomic_DNA"/>
</dbReference>
<dbReference type="PANTHER" id="PTHR31944:SF131">
    <property type="entry name" value="HEME-RESPONSIVE ZINC FINGER TRANSCRIPTION FACTOR HAP1"/>
    <property type="match status" value="1"/>
</dbReference>
<keyword evidence="6" id="KW-0539">Nucleus</keyword>
<protein>
    <recommendedName>
        <fullName evidence="8">Zn(2)-C6 fungal-type domain-containing protein</fullName>
    </recommendedName>
</protein>
<dbReference type="STRING" id="913774.A0A0C3H1W8"/>
<evidence type="ECO:0000313" key="10">
    <source>
        <dbReference type="Proteomes" id="UP000054321"/>
    </source>
</evidence>
<keyword evidence="10" id="KW-1185">Reference proteome</keyword>
<dbReference type="FunCoup" id="A0A0C3H1W8">
    <property type="interactions" value="140"/>
</dbReference>
<dbReference type="PROSITE" id="PS50048">
    <property type="entry name" value="ZN2_CY6_FUNGAL_2"/>
    <property type="match status" value="1"/>
</dbReference>
<sequence length="733" mass="82846">MPDPKLNGHDRKQGRKARVPLSCGPCRYRKLKCDRQQPCQNCIMRKEPAACVFAGPERRAASTLSHAHVESMQSRIDRLETLVTSLMSQKDSDNELGSPSQSTQAQNSSPAGSSTQTSPPEAADITNKETAKVSRGMLKIDKDHSVYVGASHWSDVLHELNALKTSWNQVQEEQYDLALSTHFAGATTDGPSFLCGIVSPIGMPELLASLPEKLVVERLLERFFDEEDFLVPSLHILHKSTFLKQASQDYWKSPLETNIMWLGLLFSILSLTMSSFNQPNAEPPEFEGLSKSLSDLYRLRTSQCLMMADITKCQPYTIETLMYNALAEQSGKRDDNVGVWVMCGVIIRVAMQMGYHRDPSLYPNVTVFQGEMRRRVWYSILTLDSVSSFMVGLPSMIRAVDHDTVEPRNIHDWELYNGISELPVSRPWTEVTPVSYLIAKARLLRPLGAVMDFVSSLQHDSYEKALQIDKQLSTAYHQMPSHIRIRDIERTTHYSPATVNRMVQVELLFHYGVCVLHRQFLVRSRHGTQFTRSREQCINSAIAILNQQSILYEVGKATDSVKAVYWFRVSPISQVFALPAVILCLDLRYRKESTDGNYTKSLDGVHENKAIFEALRTAYNIWKEAQNLSPDSQKVFRVLSQLFENLGIETQDDCMNTQKSELPPSIPDWGAATHSDQFALEQNTSPSIDEMDINWSAWDSFIEGSSFEDAYRTIQFNEFSANGSGTADVLHEE</sequence>
<evidence type="ECO:0000256" key="3">
    <source>
        <dbReference type="ARBA" id="ARBA00023015"/>
    </source>
</evidence>
<proteinExistence type="predicted"/>
<organism evidence="9 10">
    <name type="scientific">Oidiodendron maius (strain Zn)</name>
    <dbReference type="NCBI Taxonomy" id="913774"/>
    <lineage>
        <taxon>Eukaryota</taxon>
        <taxon>Fungi</taxon>
        <taxon>Dikarya</taxon>
        <taxon>Ascomycota</taxon>
        <taxon>Pezizomycotina</taxon>
        <taxon>Leotiomycetes</taxon>
        <taxon>Leotiomycetes incertae sedis</taxon>
        <taxon>Myxotrichaceae</taxon>
        <taxon>Oidiodendron</taxon>
    </lineage>
</organism>
<dbReference type="GO" id="GO:0001228">
    <property type="term" value="F:DNA-binding transcription activator activity, RNA polymerase II-specific"/>
    <property type="evidence" value="ECO:0007669"/>
    <property type="project" value="TreeGrafter"/>
</dbReference>
<accession>A0A0C3H1W8</accession>
<keyword evidence="2" id="KW-0862">Zinc</keyword>
<keyword evidence="5" id="KW-0804">Transcription</keyword>
<keyword evidence="1" id="KW-0479">Metal-binding</keyword>
<evidence type="ECO:0000256" key="6">
    <source>
        <dbReference type="ARBA" id="ARBA00023242"/>
    </source>
</evidence>
<keyword evidence="3" id="KW-0805">Transcription regulation</keyword>
<evidence type="ECO:0000256" key="4">
    <source>
        <dbReference type="ARBA" id="ARBA00023125"/>
    </source>
</evidence>
<evidence type="ECO:0000313" key="9">
    <source>
        <dbReference type="EMBL" id="KIM97384.1"/>
    </source>
</evidence>
<keyword evidence="4" id="KW-0238">DNA-binding</keyword>
<dbReference type="InterPro" id="IPR051430">
    <property type="entry name" value="Fungal_TF_Env_Response"/>
</dbReference>
<dbReference type="GO" id="GO:0005634">
    <property type="term" value="C:nucleus"/>
    <property type="evidence" value="ECO:0007669"/>
    <property type="project" value="TreeGrafter"/>
</dbReference>
<dbReference type="Gene3D" id="4.10.240.10">
    <property type="entry name" value="Zn(2)-C6 fungal-type DNA-binding domain"/>
    <property type="match status" value="1"/>
</dbReference>
<dbReference type="InterPro" id="IPR036864">
    <property type="entry name" value="Zn2-C6_fun-type_DNA-bd_sf"/>
</dbReference>